<organism evidence="3 4">
    <name type="scientific">Sphingomonas kyeonggiensis</name>
    <dbReference type="NCBI Taxonomy" id="1268553"/>
    <lineage>
        <taxon>Bacteria</taxon>
        <taxon>Pseudomonadati</taxon>
        <taxon>Pseudomonadota</taxon>
        <taxon>Alphaproteobacteria</taxon>
        <taxon>Sphingomonadales</taxon>
        <taxon>Sphingomonadaceae</taxon>
        <taxon>Sphingomonas</taxon>
    </lineage>
</organism>
<evidence type="ECO:0000313" key="4">
    <source>
        <dbReference type="Proteomes" id="UP000557392"/>
    </source>
</evidence>
<feature type="domain" description="Autotransporter" evidence="2">
    <location>
        <begin position="3962"/>
        <end position="4244"/>
    </location>
</feature>
<evidence type="ECO:0000313" key="3">
    <source>
        <dbReference type="EMBL" id="MBB4099288.1"/>
    </source>
</evidence>
<sequence length="4244" mass="392078">MARRTDAARLARLATLVDATGESVSADRLNHAQREDFLSEISAVLSLLADRSAELSQALERLRGRIAGAGTPRRPRENDRKLFGTLTRHLKRIGLVLALGTATWATTAAANTSVSRMALVKAMVAPAPTPPVIPPVAVGDTVHNPVSDLDETVIEVINPALVRTDKNNTILLANTVGQTFTDTNTSITYTVSAVTLTSGRVTGVTLDKSGGGSVTTPIVTDVTTGVNTPVTPQAGGGAGSGSTTVTFTPAAGDVNYYSDVRVAGDGGNGSFGAGVRICIFGGCFTIGANASDGGGGARGADISATITPANHGDISTVSDDLPGIRVVSQGGNGGKGGDGAGNVKGGTGGAAGAGGNVTVASSVTVVTEGDRAHGLLARSASGKGGEGGTGWVFSSGGASGGAGQGGTVLVNQTGNISTSGDDAVGILGQSLGGSAGTSGSSYGVIGDPGRGAAGGNGGSVTINHGGVVETSGKDAYGIQAQSIGGSGGNVGNAGGIVAFGGDGGNGGNGGSATINVLTGGRVTTTNSGAYGVFAQSIGGGGGSAGGNGGLVAFGSSGSNAGNGATATISVAAGTLVETRGSNAHGVFAESIGGGGGAGGASGGAVAVGGSGGSGGTGGTATATIAGTVTTDGVDARGVFVQSIGGGGGSAEGTGGLVSIGGKGTIGGAGGSATATIADTGVITTTKKGADGVFVQSVGGGGGAGSASGGVVALGGKGGAGGAGGTVTVTNAGKVTTGGDAARGIFAQSVGGGGGKGGDSGGLVTIGGDGSAASIGGAVTVSNSGSVTTTGNNSTALFVQSVGGGGGDGGTTGGVLLTIGGQGASGGNAGTVTVNHSGNILTGTGIGTGNDSNGIFAQSIGGGGGNGGSTASLSAFVGVAIGGAGSAGGDGGIVDVNLSQRSVMVAGAPVLLDPFISTTGDRARGIQIQSVGGGGGNGGFAVQATGGIFGGASIAIGGSGGGGGIGGHVTLDGDALISTLGDNSEGILAQSVGGGGGAGGFSVSVAAAGAPSVGASFSLGIGGSGGTGGNGGLVEVNSGGAIQTSGDFSTGLLTQSVGGGGGNGGFNVSAAVAAGGAGAISLAVGIGGSGANAGNGGVVDTDFDGTISTSGDDSGGAVIQSIGGAGGSGGFNVSGAVSFAGKASVGIAVGIGGSGAGGGDGGKVTGRVGGNVQTTGDRSTGILVQSAGGGGGNGGFNISGSISGSGSYSGGIAVGLGGAGAGGGGGGEATGTAAGTIYTSGVQSDGLLVQSLGGGGGAGGFNVSGTIAGAGTFGGGLSVGLGGSGGTGGHAGHATGTALAAVHTVKDQSRGVVVQSNGGGGGAGGFNVSGGIAGSGSYGVSVNIGLGGAGGGAGNGGEVDASAVSILTEGNQSGGFLAQSAGGGGGAGGFNVSGGIGFGGTAGVALSVGLGGSGGGGGNAERVGATVTGNVVTLGNQSTAITAQSLGGGGGTGGFNVSGGIGIGGTVAGAINVGLGGSGGGGGDAGVVTLTVTGTTATGGDESDGILAQSAGGGGGAGAFNVSGGVAIAKDGAGNIGVGLGGSGGSGGDGKAVTLKVNQGVADTTNTLVAVSTEGSDARGIVAQSLGGGGGNGAFNITGGISGSKSGAGNIGIGIGGSGDTAGNASTVIADINGDIGTIDARSGGALIQSVGGGGGNGGFNVTGGIAASKGLTGNILVGVGGFGGAGGNAGIVNATLTSDIGTKGSDSFGLAVQSLGGSGGNGAFNVTGGLSLSAGTSGTGSLGVGVGGFGKSGGDAMAVTAKLTGDVSTLGARSSAILVQSAGGGGGNGGFNVTGNVALSSGGGAGTLGIGVGGFGGDGGKAGTVNATLVGDVATTGLESAGALIQSLGGGGGNGGFNVTGSLSVTTSNNTSVGAAIGVGGFGGGGGTSELVTASVTGDYRTRGADSVGVMAQSLAGGGGAGGLNVSGSIGVSAGTAGTVSIGVGGFGGNGGKAGGVSLTRTGDTVTSGKDSDGVVAQSIGGGGGRGGLNVAGGISGSTGGSAGSFGFGLGGFGGKGGDAGDVVASVTGNVLASGNAGVVQIAPVTFNFFGFDFTLPGYRLIQNGSNGVVAQSVGGGGGQGGLNVTGQIALSSPSAGSSRVASLGIGGFGGDGGDAGTVKLTVKAPGADRVQVSATGDERSAVIAQSLGGGGGIGGINVSGGISMDGQLTVGIGGFGGDGGLGRAVTANVDADLFAQGNKARGLLVQSVGGGGGTGGINISGGITASSSTKEPALVFGVGGFGGAGNASGDVIATQNGQVLVDGFEAAGIIVQSIAGGGGDGGLNVSAALNNAGAGQSKLNGVALAAGLGGTGGTGADAGDVTFTSNGNVLVNTKVTTGTGGAVTLSATDYIGGATGILVQSVGGGGGQGGVNVSGAVSRQGSPIALGIGGTGGAGGNAGDVTVTRGYTMVGGVETETPGLIRTFGDSSNGMTVQSIGGGGGNAGFNLVLDVTLAPADNSPFAAVINVGGSGGDAGTGGDVTLRHRGDIGTSGAASDGILAQSISKGGGSGTFNLAGGYTRDANQLNLSVGGSGGIGGDAGDVDVSHDGKIVTTGARSIGIHAQSIGGGGGNASFDFGLVPGSKNQFALSLGQSGGTGGTGGEVTVNAEGVIDTTGGYSSAIFAQSVGGGGGTSGSFKIGGTVGTGSGDAAKSYSGSVGVGLDGGVGATGGAVSVVNAANLTTRGVESRGIWAQSIGGSGGAGGSGTGVMVNTTAALTVAVGGTGGVGSKSSTVDVGNSAQIVTGGDDADGILAQSIGGGGGTGGFAASVALQYKGSGNTSNTMGIAVGGSGGTAGIGDTVTVKNTGVIATTGARAFGIRAQSIGGGGGIGGAVIDFRAQGKSANNSFNVNVGGAGGHGEKAGDVSVTNEGLIWTKGEDAAGISANSIGGGGGDAGLVLQLAVGLTGSDKQTHSGKINIGGNGGDGGTGGKVTVVNRDTGGTNSGDILTEGKGAYGIFAQSLGGGGGNSSTILALTGVSSGKDSVAFGFNFGAIGGSGNTGGVVDVTNAGTIETKGAGAHGVLAQSIGGGGGNGGMALTGTLLLGAPTSAPLISIGGVGGSGGDGGAVTVTNTGTILTRGTLAHGIVAQSIGGGGGNAGLGAALTGEPASLTLSNTLALIVGLAGGGTGGTGGTVTVNQTGDITVLGAGSQAIVAESINGGGGTLGFDFSGITGLPGLPVVGPTGNTERPNPLVVARAGADGASGMNAGKVTVNSNGTIGVGGRNGVGISNQSIGGGGGTIDLHLNIVALHDATVTDPQAPVRVDLTLGGTGGSGNNGGNITGSHSGNVTTNGDGSAGSLTQSIGGGGGRGIIDVTAELAAFFAGASATLGADGTTSSAGGAIQRSMTGAITTTGKFAPGAIVQSIGGGGGSVIVEVATGTSTTASAPAVLDIDHAPALGTGPSAVANGLSPDGQRELALWMAGGNPLVAAPPAPPPTVVKLGANGGAGLDGGVVTLAYSGGFATLGDYSPALVVQSIGAGGGEVRLTGGSADVTLGGSGGASGNGGAVSVSNNGAVQTGGSHSHGVFLQSIGGGGGAVLGAVDSASVTLNAGNSGNGGAIHFDQTGNIAVLGANSVGVVAQSLGGGGGWVEGSFAGNGTGSGAGGAIDLRLSGSVFAGGLNSTAIFAQSQGSTGAGNILVTANNMVRGGSGTGAGIRLSGGATNLIQLTSGSISATSGLAIDTGAGNDRVENGGTIIGNVALGGGANTVINNANATFIAFNRIDLRDGAGSTGSFSNAGDFQMGLSADRRPIDLLNGAVFANLDGQGTPATNLLYGARVINTVTLDGDFTQTATGHMAFDVAFGPYASDRVNVSGNTSVAGTGDVILTWLQDKNPVTLFATAGTATNNGLNIRDTLAIDYRVLANSTGIQLALDTHFAQPFLNANERSLGNYMDRAVTAGGSAGVGRLLALIGNIQAGGEAQYRAIFDQLNPEPYLIASLTQLGAARDFSSNLFGCGTLAGPAGEGCVWSQAGGHVFNRSGDSEYAKVRGETDGRFRAGFEKPLGGDWMVGGAIGYDSIGNAKIDGLRANSDGDGVHAGIGARYAGASGAQLSASVSGGWQWTELRRGVNIFDSRQGVGNQGTGYFQGSAEAAWVIGQGSVFARPAVRGYVTALRQGGFKERGLEGLGVESLQDTQWIGTVQPEVSLGVRFARSGPTIATFAITAGGVFNTTDRIEAPFRLLGGNPSAAPAMISTLMDRRAAHVGAELRVVGNENLSLRLGYDGEFGKRSEDHRASLSARIRF</sequence>
<dbReference type="SMART" id="SM00869">
    <property type="entry name" value="Autotransporter"/>
    <property type="match status" value="1"/>
</dbReference>
<reference evidence="3 4" key="1">
    <citation type="submission" date="2020-08" db="EMBL/GenBank/DDBJ databases">
        <title>Genomic Encyclopedia of Type Strains, Phase IV (KMG-IV): sequencing the most valuable type-strain genomes for metagenomic binning, comparative biology and taxonomic classification.</title>
        <authorList>
            <person name="Goeker M."/>
        </authorList>
    </citation>
    <scope>NUCLEOTIDE SEQUENCE [LARGE SCALE GENOMIC DNA]</scope>
    <source>
        <strain evidence="3 4">DSM 101806</strain>
    </source>
</reference>
<dbReference type="RefSeq" id="WP_183998578.1">
    <property type="nucleotide sequence ID" value="NZ_JACIEH010000002.1"/>
</dbReference>
<comment type="caution">
    <text evidence="3">The sequence shown here is derived from an EMBL/GenBank/DDBJ whole genome shotgun (WGS) entry which is preliminary data.</text>
</comment>
<feature type="region of interest" description="Disordered" evidence="1">
    <location>
        <begin position="3269"/>
        <end position="3295"/>
    </location>
</feature>
<dbReference type="InterPro" id="IPR005546">
    <property type="entry name" value="Autotransporte_beta"/>
</dbReference>
<gene>
    <name evidence="3" type="ORF">GGR46_002852</name>
</gene>
<dbReference type="SMART" id="SM00710">
    <property type="entry name" value="PbH1"/>
    <property type="match status" value="10"/>
</dbReference>
<evidence type="ECO:0000259" key="2">
    <source>
        <dbReference type="PROSITE" id="PS51208"/>
    </source>
</evidence>
<dbReference type="PROSITE" id="PS51208">
    <property type="entry name" value="AUTOTRANSPORTER"/>
    <property type="match status" value="1"/>
</dbReference>
<protein>
    <recommendedName>
        <fullName evidence="2">Autotransporter domain-containing protein</fullName>
    </recommendedName>
</protein>
<dbReference type="InterPro" id="IPR006626">
    <property type="entry name" value="PbH1"/>
</dbReference>
<feature type="compositionally biased region" description="Gly residues" evidence="1">
    <location>
        <begin position="3269"/>
        <end position="3281"/>
    </location>
</feature>
<dbReference type="InterPro" id="IPR036709">
    <property type="entry name" value="Autotransporte_beta_dom_sf"/>
</dbReference>
<name>A0A7W6JTI6_9SPHN</name>
<dbReference type="SUPFAM" id="SSF103515">
    <property type="entry name" value="Autotransporter"/>
    <property type="match status" value="1"/>
</dbReference>
<evidence type="ECO:0000256" key="1">
    <source>
        <dbReference type="SAM" id="MobiDB-lite"/>
    </source>
</evidence>
<keyword evidence="4" id="KW-1185">Reference proteome</keyword>
<dbReference type="Proteomes" id="UP000557392">
    <property type="component" value="Unassembled WGS sequence"/>
</dbReference>
<dbReference type="EMBL" id="JACIEH010000002">
    <property type="protein sequence ID" value="MBB4099288.1"/>
    <property type="molecule type" value="Genomic_DNA"/>
</dbReference>
<accession>A0A7W6JTI6</accession>
<proteinExistence type="predicted"/>